<evidence type="ECO:0000313" key="2">
    <source>
        <dbReference type="EMBL" id="AGB01342.1"/>
    </source>
</evidence>
<evidence type="ECO:0000313" key="3">
    <source>
        <dbReference type="Proteomes" id="UP000010824"/>
    </source>
</evidence>
<protein>
    <recommendedName>
        <fullName evidence="1">GMT-like wHTH domain-containing protein</fullName>
    </recommendedName>
</protein>
<dbReference type="InParanoid" id="L0H9C5"/>
<proteinExistence type="predicted"/>
<dbReference type="KEGG" id="mfo:Metfor_0261"/>
<dbReference type="InterPro" id="IPR031009">
    <property type="entry name" value="Tcm_partner"/>
</dbReference>
<dbReference type="GeneID" id="14308934"/>
<dbReference type="HOGENOM" id="CLU_063017_0_0_2"/>
<dbReference type="eggNOG" id="arCOG08191">
    <property type="taxonomic scope" value="Archaea"/>
</dbReference>
<organism evidence="2 3">
    <name type="scientific">Methanoregula formicica (strain DSM 22288 / NBRC 105244 / SMSP)</name>
    <dbReference type="NCBI Taxonomy" id="593750"/>
    <lineage>
        <taxon>Archaea</taxon>
        <taxon>Methanobacteriati</taxon>
        <taxon>Methanobacteriota</taxon>
        <taxon>Stenosarchaea group</taxon>
        <taxon>Methanomicrobia</taxon>
        <taxon>Methanomicrobiales</taxon>
        <taxon>Methanoregulaceae</taxon>
        <taxon>Methanoregula</taxon>
    </lineage>
</organism>
<feature type="domain" description="GMT-like wHTH" evidence="1">
    <location>
        <begin position="278"/>
        <end position="349"/>
    </location>
</feature>
<gene>
    <name evidence="2" type="ordered locus">Metfor_0261</name>
</gene>
<dbReference type="STRING" id="593750.Metfor_0261"/>
<reference evidence="2 3" key="2">
    <citation type="journal article" date="2014" name="Genome Announc.">
        <title>Complete Genome Sequence of Methanoregula formicica SMSPT, a Mesophilic Hydrogenotrophic Methanogen Isolated from a Methanogenic Upflow Anaerobic Sludge Blanket Reactor.</title>
        <authorList>
            <person name="Yamamoto K."/>
            <person name="Tamaki H."/>
            <person name="Cadillo-Quiroz H."/>
            <person name="Imachi H."/>
            <person name="Kyrpides N."/>
            <person name="Woyke T."/>
            <person name="Goodwin L."/>
            <person name="Zinder S.H."/>
            <person name="Kamagata Y."/>
            <person name="Liu W.T."/>
        </authorList>
    </citation>
    <scope>NUCLEOTIDE SEQUENCE [LARGE SCALE GENOMIC DNA]</scope>
    <source>
        <strain evidence="3">DSM 22288 / NBRC 105244 / SMSP</strain>
    </source>
</reference>
<dbReference type="Proteomes" id="UP000010824">
    <property type="component" value="Chromosome"/>
</dbReference>
<dbReference type="NCBIfam" id="TIGR04474">
    <property type="entry name" value="tcm_partner"/>
    <property type="match status" value="1"/>
</dbReference>
<evidence type="ECO:0000259" key="1">
    <source>
        <dbReference type="Pfam" id="PF22560"/>
    </source>
</evidence>
<dbReference type="eggNOG" id="arCOG00723">
    <property type="taxonomic scope" value="Archaea"/>
</dbReference>
<reference evidence="3" key="1">
    <citation type="submission" date="2011-12" db="EMBL/GenBank/DDBJ databases">
        <title>Complete sequence of Methanoregula formicicum SMSP.</title>
        <authorList>
            <person name="Lucas S."/>
            <person name="Han J."/>
            <person name="Lapidus A."/>
            <person name="Cheng J.-F."/>
            <person name="Goodwin L."/>
            <person name="Pitluck S."/>
            <person name="Peters L."/>
            <person name="Ovchinnikova G."/>
            <person name="Teshima H."/>
            <person name="Detter J.C."/>
            <person name="Han C."/>
            <person name="Tapia R."/>
            <person name="Land M."/>
            <person name="Hauser L."/>
            <person name="Kyrpides N."/>
            <person name="Ivanova N."/>
            <person name="Pagani I."/>
            <person name="Imachi H."/>
            <person name="Tamaki H."/>
            <person name="Sekiguchi Y."/>
            <person name="Kamagata Y."/>
            <person name="Cadillo-Quiroz H."/>
            <person name="Zinder S."/>
            <person name="Liu W.-T."/>
            <person name="Woyke T."/>
        </authorList>
    </citation>
    <scope>NUCLEOTIDE SEQUENCE [LARGE SCALE GENOMIC DNA]</scope>
    <source>
        <strain evidence="3">DSM 22288 / NBRC 105244 / SMSP</strain>
    </source>
</reference>
<name>L0H9C5_METFS</name>
<dbReference type="AlphaFoldDB" id="L0H9C5"/>
<dbReference type="EMBL" id="CP003167">
    <property type="protein sequence ID" value="AGB01342.1"/>
    <property type="molecule type" value="Genomic_DNA"/>
</dbReference>
<dbReference type="Pfam" id="PF22560">
    <property type="entry name" value="GMT-wHTH"/>
    <property type="match status" value="1"/>
</dbReference>
<sequence>MELTDFFEEQRQQSLIKTEIVRKYFWAWSKVIIPSAKKYSGKIAYIDLFAGPGFYGDGSKSTPILILERAIQEFDLRNMLVALFNDANPEHATSLARAINSLPGIESLKYRPTVCNDEVDIGFEKVFSDKNLVPTLLFLDPWGYKGLSIDLIGSVLKNWGCDCILFFNYNRIQVSLTNPKVTEHMDALFGKERAEKLKGQLDAVPAEEKELTIIEAVTEALHDAGATYVLPFCFKDDHRHCTSHHLILATKHPRGYQIMKDIMAKESSSDIQGVPSFEYNPATIRQMLLYEYSRPIEDLEEMLLTEFAGKTQTMKEIFEQHNVGKRFVSRNYKDALLHLEHQGKIITNPSAETRPPRKGIPTFGDNVKVTFPPRDR</sequence>
<dbReference type="InterPro" id="IPR054339">
    <property type="entry name" value="GMT_wHTH"/>
</dbReference>
<accession>L0H9C5</accession>
<keyword evidence="3" id="KW-1185">Reference proteome</keyword>
<dbReference type="OrthoDB" id="359446at2157"/>
<dbReference type="RefSeq" id="WP_015284306.1">
    <property type="nucleotide sequence ID" value="NC_019943.1"/>
</dbReference>